<organism evidence="1 2">
    <name type="scientific">Marvinbryantia formatexigens DSM 14469</name>
    <dbReference type="NCBI Taxonomy" id="478749"/>
    <lineage>
        <taxon>Bacteria</taxon>
        <taxon>Bacillati</taxon>
        <taxon>Bacillota</taxon>
        <taxon>Clostridia</taxon>
        <taxon>Lachnospirales</taxon>
        <taxon>Lachnospiraceae</taxon>
        <taxon>Marvinbryantia</taxon>
    </lineage>
</organism>
<evidence type="ECO:0000313" key="1">
    <source>
        <dbReference type="EMBL" id="EET59066.1"/>
    </source>
</evidence>
<dbReference type="RefSeq" id="WP_006863738.1">
    <property type="nucleotide sequence ID" value="NZ_ACCL02000022.1"/>
</dbReference>
<dbReference type="OrthoDB" id="1823089at2"/>
<dbReference type="EMBL" id="ACCL02000022">
    <property type="protein sequence ID" value="EET59066.1"/>
    <property type="molecule type" value="Genomic_DNA"/>
</dbReference>
<evidence type="ECO:0000313" key="2">
    <source>
        <dbReference type="Proteomes" id="UP000005561"/>
    </source>
</evidence>
<dbReference type="AlphaFoldDB" id="C6LJY8"/>
<comment type="caution">
    <text evidence="1">The sequence shown here is derived from an EMBL/GenBank/DDBJ whole genome shotgun (WGS) entry which is preliminary data.</text>
</comment>
<reference evidence="1" key="1">
    <citation type="submission" date="2009-07" db="EMBL/GenBank/DDBJ databases">
        <authorList>
            <person name="Weinstock G."/>
            <person name="Sodergren E."/>
            <person name="Clifton S."/>
            <person name="Fulton L."/>
            <person name="Fulton B."/>
            <person name="Courtney L."/>
            <person name="Fronick C."/>
            <person name="Harrison M."/>
            <person name="Strong C."/>
            <person name="Farmer C."/>
            <person name="Delahaunty K."/>
            <person name="Markovic C."/>
            <person name="Hall O."/>
            <person name="Minx P."/>
            <person name="Tomlinson C."/>
            <person name="Mitreva M."/>
            <person name="Nelson J."/>
            <person name="Hou S."/>
            <person name="Wollam A."/>
            <person name="Pepin K.H."/>
            <person name="Johnson M."/>
            <person name="Bhonagiri V."/>
            <person name="Nash W.E."/>
            <person name="Warren W."/>
            <person name="Chinwalla A."/>
            <person name="Mardis E.R."/>
            <person name="Wilson R.K."/>
        </authorList>
    </citation>
    <scope>NUCLEOTIDE SEQUENCE [LARGE SCALE GENOMIC DNA]</scope>
    <source>
        <strain evidence="1">DSM 14469</strain>
    </source>
</reference>
<accession>C6LJY8</accession>
<dbReference type="Proteomes" id="UP000005561">
    <property type="component" value="Unassembled WGS sequence"/>
</dbReference>
<proteinExistence type="predicted"/>
<keyword evidence="2" id="KW-1185">Reference proteome</keyword>
<dbReference type="STRING" id="168384.SAMN05660368_03358"/>
<sequence length="120" mass="13851">METKRINTDAKHIRRFLDTCDGNWHECIYVDCPLCKAPGTCTKPGFLFHPDERAVPLILPLSDADTLFSRSPEPEECLCRMDLVVFLSMYGSYLKTDRIPARGCPCMELLKIQEDECYDW</sequence>
<name>C6LJY8_9FIRM</name>
<protein>
    <submittedName>
        <fullName evidence="1">Uncharacterized protein</fullName>
    </submittedName>
</protein>
<gene>
    <name evidence="1" type="ORF">BRYFOR_08975</name>
</gene>
<dbReference type="eggNOG" id="ENOG5032W0R">
    <property type="taxonomic scope" value="Bacteria"/>
</dbReference>